<dbReference type="RefSeq" id="WP_368640616.1">
    <property type="nucleotide sequence ID" value="NZ_CP158254.1"/>
</dbReference>
<proteinExistence type="predicted"/>
<gene>
    <name evidence="1" type="ORF">ABRZ04_05385</name>
</gene>
<name>A0AB39D272_9BURK</name>
<sequence>MSDRELLELAARAVGYRTASDARNVWIADSDGTRTVRFCPLDDSGQAFALAVDLDLNVFHAANCAYAMPSEDDGSNEQRVSYAAAGGKYKATRLAIVRAAAEIGRAALAQEGS</sequence>
<reference evidence="1" key="1">
    <citation type="submission" date="2024-05" db="EMBL/GenBank/DDBJ databases">
        <authorList>
            <person name="Luo Y.-C."/>
            <person name="Nicholds J."/>
            <person name="Mortimer T."/>
            <person name="Maboni G."/>
        </authorList>
    </citation>
    <scope>NUCLEOTIDE SEQUENCE</scope>
    <source>
        <strain evidence="1">151836</strain>
    </source>
</reference>
<dbReference type="EMBL" id="CP158254">
    <property type="protein sequence ID" value="XDJ48499.1"/>
    <property type="molecule type" value="Genomic_DNA"/>
</dbReference>
<evidence type="ECO:0008006" key="2">
    <source>
        <dbReference type="Google" id="ProtNLM"/>
    </source>
</evidence>
<dbReference type="AlphaFoldDB" id="A0AB39D272"/>
<accession>A0AB39D272</accession>
<protein>
    <recommendedName>
        <fullName evidence="2">DUF2591 domain-containing protein</fullName>
    </recommendedName>
</protein>
<evidence type="ECO:0000313" key="1">
    <source>
        <dbReference type="EMBL" id="XDJ48499.1"/>
    </source>
</evidence>
<organism evidence="1">
    <name type="scientific">Castellaniella ginsengisoli</name>
    <dbReference type="NCBI Taxonomy" id="546114"/>
    <lineage>
        <taxon>Bacteria</taxon>
        <taxon>Pseudomonadati</taxon>
        <taxon>Pseudomonadota</taxon>
        <taxon>Betaproteobacteria</taxon>
        <taxon>Burkholderiales</taxon>
        <taxon>Alcaligenaceae</taxon>
        <taxon>Castellaniella</taxon>
    </lineage>
</organism>